<dbReference type="Pfam" id="PF08818">
    <property type="entry name" value="DUF1801"/>
    <property type="match status" value="1"/>
</dbReference>
<name>A0ABT7N030_9MICO</name>
<dbReference type="Gene3D" id="3.90.1150.200">
    <property type="match status" value="1"/>
</dbReference>
<proteinExistence type="predicted"/>
<accession>A0ABT7N030</accession>
<evidence type="ECO:0000259" key="1">
    <source>
        <dbReference type="Pfam" id="PF08818"/>
    </source>
</evidence>
<sequence>MSNRNPEVEAWLAAYDNPRRDLVAQVREVVLSADPEVTESIKWQAPTFMFRGNIASFFPKSKKTVTLMFHQGATIADPDGLLEGDGAVSRVARFADADDLERKRAALQAIIRAWIDERR</sequence>
<dbReference type="InterPro" id="IPR014922">
    <property type="entry name" value="YdhG-like"/>
</dbReference>
<dbReference type="Proteomes" id="UP001235064">
    <property type="component" value="Unassembled WGS sequence"/>
</dbReference>
<comment type="caution">
    <text evidence="2">The sequence shown here is derived from an EMBL/GenBank/DDBJ whole genome shotgun (WGS) entry which is preliminary data.</text>
</comment>
<gene>
    <name evidence="2" type="ORF">QSV35_12025</name>
</gene>
<dbReference type="EMBL" id="JASXSZ010000003">
    <property type="protein sequence ID" value="MDL9980061.1"/>
    <property type="molecule type" value="Genomic_DNA"/>
</dbReference>
<keyword evidence="3" id="KW-1185">Reference proteome</keyword>
<evidence type="ECO:0000313" key="3">
    <source>
        <dbReference type="Proteomes" id="UP001235064"/>
    </source>
</evidence>
<dbReference type="SUPFAM" id="SSF159888">
    <property type="entry name" value="YdhG-like"/>
    <property type="match status" value="1"/>
</dbReference>
<organism evidence="2 3">
    <name type="scientific">Microbacterium candidum</name>
    <dbReference type="NCBI Taxonomy" id="3041922"/>
    <lineage>
        <taxon>Bacteria</taxon>
        <taxon>Bacillati</taxon>
        <taxon>Actinomycetota</taxon>
        <taxon>Actinomycetes</taxon>
        <taxon>Micrococcales</taxon>
        <taxon>Microbacteriaceae</taxon>
        <taxon>Microbacterium</taxon>
    </lineage>
</organism>
<dbReference type="RefSeq" id="WP_286288992.1">
    <property type="nucleotide sequence ID" value="NZ_JASXSZ010000003.1"/>
</dbReference>
<feature type="domain" description="YdhG-like" evidence="1">
    <location>
        <begin position="19"/>
        <end position="115"/>
    </location>
</feature>
<evidence type="ECO:0000313" key="2">
    <source>
        <dbReference type="EMBL" id="MDL9980061.1"/>
    </source>
</evidence>
<protein>
    <submittedName>
        <fullName evidence="2">DUF1801 domain-containing protein</fullName>
    </submittedName>
</protein>
<reference evidence="2 3" key="1">
    <citation type="submission" date="2023-06" db="EMBL/GenBank/DDBJ databases">
        <title>Microbacterium sp. nov., isolated from a waste landfill.</title>
        <authorList>
            <person name="Wen W."/>
        </authorList>
    </citation>
    <scope>NUCLEOTIDE SEQUENCE [LARGE SCALE GENOMIC DNA]</scope>
    <source>
        <strain evidence="2 3">ASV49</strain>
    </source>
</reference>